<dbReference type="Gene3D" id="3.40.50.2300">
    <property type="match status" value="1"/>
</dbReference>
<sequence length="120" mass="13461">MPAPQWVRVANWPLREAYEQTRQLLALPNTPDAVFCCSDYMTQGCYQAIAEAGLRIPEDILVAGHDNQMLANEMVPLCLLDAPNEIHKATHDFHLIPVPPRHFASVPSPALDYTQDVGRR</sequence>
<dbReference type="Proteomes" id="UP000502006">
    <property type="component" value="Chromosome"/>
</dbReference>
<dbReference type="RefSeq" id="WP_082030028.1">
    <property type="nucleotide sequence ID" value="NZ_CAWMGL010000107.1"/>
</dbReference>
<evidence type="ECO:0000256" key="3">
    <source>
        <dbReference type="ARBA" id="ARBA00023163"/>
    </source>
</evidence>
<reference evidence="7 8" key="1">
    <citation type="submission" date="2019-03" db="EMBL/GenBank/DDBJ databases">
        <title>Novel transposon Tn6433 accelerates the dissemination of tet(E) in Aeromonas from aerobic biofilm under oxytetracycline stress.</title>
        <authorList>
            <person name="Shi Y."/>
            <person name="Tian Z."/>
            <person name="Zhang Y."/>
            <person name="Zhang H."/>
            <person name="Yang M."/>
        </authorList>
    </citation>
    <scope>NUCLEOTIDE SEQUENCE [LARGE SCALE GENOMIC DNA]</scope>
    <source>
        <strain evidence="6 8">R50-22</strain>
        <strain evidence="5 7">T5-8</strain>
    </source>
</reference>
<dbReference type="Pfam" id="PF13377">
    <property type="entry name" value="Peripla_BP_3"/>
    <property type="match status" value="1"/>
</dbReference>
<dbReference type="GO" id="GO:0000976">
    <property type="term" value="F:transcription cis-regulatory region binding"/>
    <property type="evidence" value="ECO:0007669"/>
    <property type="project" value="TreeGrafter"/>
</dbReference>
<dbReference type="Proteomes" id="UP000502657">
    <property type="component" value="Chromosome"/>
</dbReference>
<accession>A0AAE7DTM2</accession>
<dbReference type="GO" id="GO:0003700">
    <property type="term" value="F:DNA-binding transcription factor activity"/>
    <property type="evidence" value="ECO:0007669"/>
    <property type="project" value="TreeGrafter"/>
</dbReference>
<dbReference type="EMBL" id="CP038444">
    <property type="protein sequence ID" value="QJT32867.1"/>
    <property type="molecule type" value="Genomic_DNA"/>
</dbReference>
<protein>
    <recommendedName>
        <fullName evidence="4">Transcriptional regulator LacI/GalR-like sensor domain-containing protein</fullName>
    </recommendedName>
</protein>
<proteinExistence type="predicted"/>
<dbReference type="SUPFAM" id="SSF53822">
    <property type="entry name" value="Periplasmic binding protein-like I"/>
    <property type="match status" value="1"/>
</dbReference>
<dbReference type="AlphaFoldDB" id="A0AAE7DTM2"/>
<dbReference type="InterPro" id="IPR028082">
    <property type="entry name" value="Peripla_BP_I"/>
</dbReference>
<evidence type="ECO:0000256" key="1">
    <source>
        <dbReference type="ARBA" id="ARBA00023015"/>
    </source>
</evidence>
<evidence type="ECO:0000313" key="6">
    <source>
        <dbReference type="EMBL" id="QJT41092.1"/>
    </source>
</evidence>
<dbReference type="PANTHER" id="PTHR30146">
    <property type="entry name" value="LACI-RELATED TRANSCRIPTIONAL REPRESSOR"/>
    <property type="match status" value="1"/>
</dbReference>
<name>A0AAE7DTM2_AERME</name>
<evidence type="ECO:0000313" key="8">
    <source>
        <dbReference type="Proteomes" id="UP000502657"/>
    </source>
</evidence>
<keyword evidence="8" id="KW-1185">Reference proteome</keyword>
<evidence type="ECO:0000259" key="4">
    <source>
        <dbReference type="Pfam" id="PF13377"/>
    </source>
</evidence>
<dbReference type="EMBL" id="CP038448">
    <property type="protein sequence ID" value="QJT41092.1"/>
    <property type="molecule type" value="Genomic_DNA"/>
</dbReference>
<keyword evidence="3" id="KW-0804">Transcription</keyword>
<dbReference type="PANTHER" id="PTHR30146:SF145">
    <property type="entry name" value="RIBOSE OPERON REPRESSOR"/>
    <property type="match status" value="1"/>
</dbReference>
<feature type="domain" description="Transcriptional regulator LacI/GalR-like sensor" evidence="4">
    <location>
        <begin position="15"/>
        <end position="75"/>
    </location>
</feature>
<evidence type="ECO:0000313" key="7">
    <source>
        <dbReference type="Proteomes" id="UP000502006"/>
    </source>
</evidence>
<keyword evidence="2" id="KW-0238">DNA-binding</keyword>
<gene>
    <name evidence="5" type="ORF">E4186_17400</name>
    <name evidence="6" type="ORF">E4188_13090</name>
</gene>
<organism evidence="5 7">
    <name type="scientific">Aeromonas media</name>
    <dbReference type="NCBI Taxonomy" id="651"/>
    <lineage>
        <taxon>Bacteria</taxon>
        <taxon>Pseudomonadati</taxon>
        <taxon>Pseudomonadota</taxon>
        <taxon>Gammaproteobacteria</taxon>
        <taxon>Aeromonadales</taxon>
        <taxon>Aeromonadaceae</taxon>
        <taxon>Aeromonas</taxon>
    </lineage>
</organism>
<keyword evidence="1" id="KW-0805">Transcription regulation</keyword>
<evidence type="ECO:0000313" key="5">
    <source>
        <dbReference type="EMBL" id="QJT32867.1"/>
    </source>
</evidence>
<evidence type="ECO:0000256" key="2">
    <source>
        <dbReference type="ARBA" id="ARBA00023125"/>
    </source>
</evidence>
<dbReference type="InterPro" id="IPR046335">
    <property type="entry name" value="LacI/GalR-like_sensor"/>
</dbReference>